<proteinExistence type="predicted"/>
<evidence type="ECO:0000259" key="3">
    <source>
        <dbReference type="PROSITE" id="PS51272"/>
    </source>
</evidence>
<dbReference type="SMART" id="SM00636">
    <property type="entry name" value="Glyco_18"/>
    <property type="match status" value="1"/>
</dbReference>
<dbReference type="OrthoDB" id="9769314at2"/>
<dbReference type="InterPro" id="IPR001223">
    <property type="entry name" value="Glyco_hydro18_cat"/>
</dbReference>
<feature type="chain" id="PRO_5012009223" evidence="2">
    <location>
        <begin position="26"/>
        <end position="572"/>
    </location>
</feature>
<evidence type="ECO:0000256" key="2">
    <source>
        <dbReference type="SAM" id="SignalP"/>
    </source>
</evidence>
<dbReference type="RefSeq" id="WP_159448035.1">
    <property type="nucleotide sequence ID" value="NZ_FWXW01000003.1"/>
</dbReference>
<dbReference type="SUPFAM" id="SSF51445">
    <property type="entry name" value="(Trans)glycosidases"/>
    <property type="match status" value="1"/>
</dbReference>
<dbReference type="InterPro" id="IPR001119">
    <property type="entry name" value="SLH_dom"/>
</dbReference>
<sequence>MKGKIIALLLAGALCLGLLPGTALAAVAGFTDVPDGHWAEASITEAVQQGLVKGIGGNKFGLGIKITRGEFALLMCRMMGWDLVTPASGSYDDNQDTTAWYYSAVETAYLNGAVTAENKNFRPRDAITREEMAVMLVRALGYTVLSGVVQDYGLPFKDVSTNKGYITIAYDIGMTKGTTSVTFSPRQTASREEAITMLMRVYDKYASKITWLHGFYAISSYSQKELAADMDAVSLGWSRMEYSAGTGAWLNTTGSDSNEYKIPSGYTLATDYFKQEGVPANLSVYMDTSRKVTLSDGTQTDMCSAVLLTAAARTQAVSAIVNEVTKIYSEAGANIYSGVTIDFEGMKGSALKEGFTAFLNELNTALDKLGKTLYVTVPPVTADGVYYDGYDYKAIGNAADEVILMAHDYNADTMDAVLVGTGFTATPLTPLEQVYYALREITDPDTGVADTSKIVLALSMDSVGWHMQNEKVIDAASVSLTPSEIYTKLTTAGAVMHYSERYQNPYITYNNTDGTSVLLWYEDARSVEAKIKLARLFGVTGVSVWRLGTIPTYDDDVKPLYFNIWSEILSER</sequence>
<dbReference type="Gene3D" id="3.20.20.80">
    <property type="entry name" value="Glycosidases"/>
    <property type="match status" value="1"/>
</dbReference>
<keyword evidence="6" id="KW-1185">Reference proteome</keyword>
<dbReference type="AlphaFoldDB" id="A0A1W2A292"/>
<evidence type="ECO:0000256" key="1">
    <source>
        <dbReference type="ARBA" id="ARBA00022737"/>
    </source>
</evidence>
<dbReference type="PANTHER" id="PTHR46066:SF2">
    <property type="entry name" value="CHITINASE DOMAIN-CONTAINING PROTEIN 1"/>
    <property type="match status" value="1"/>
</dbReference>
<name>A0A1W2A292_9FIRM</name>
<protein>
    <submittedName>
        <fullName evidence="5">S-layer homology domain-containing protein</fullName>
    </submittedName>
</protein>
<evidence type="ECO:0000313" key="6">
    <source>
        <dbReference type="Proteomes" id="UP000192790"/>
    </source>
</evidence>
<dbReference type="InterPro" id="IPR029070">
    <property type="entry name" value="Chitinase_insertion_sf"/>
</dbReference>
<reference evidence="5 6" key="1">
    <citation type="submission" date="2017-04" db="EMBL/GenBank/DDBJ databases">
        <authorList>
            <person name="Afonso C.L."/>
            <person name="Miller P.J."/>
            <person name="Scott M.A."/>
            <person name="Spackman E."/>
            <person name="Goraichik I."/>
            <person name="Dimitrov K.M."/>
            <person name="Suarez D.L."/>
            <person name="Swayne D.E."/>
        </authorList>
    </citation>
    <scope>NUCLEOTIDE SEQUENCE [LARGE SCALE GENOMIC DNA]</scope>
    <source>
        <strain evidence="5 6">DSM 12816</strain>
    </source>
</reference>
<dbReference type="InterPro" id="IPR017853">
    <property type="entry name" value="GH"/>
</dbReference>
<keyword evidence="1" id="KW-0677">Repeat</keyword>
<organism evidence="5 6">
    <name type="scientific">Papillibacter cinnamivorans DSM 12816</name>
    <dbReference type="NCBI Taxonomy" id="1122930"/>
    <lineage>
        <taxon>Bacteria</taxon>
        <taxon>Bacillati</taxon>
        <taxon>Bacillota</taxon>
        <taxon>Clostridia</taxon>
        <taxon>Eubacteriales</taxon>
        <taxon>Oscillospiraceae</taxon>
        <taxon>Papillibacter</taxon>
    </lineage>
</organism>
<dbReference type="EMBL" id="FWXW01000003">
    <property type="protein sequence ID" value="SMC54551.1"/>
    <property type="molecule type" value="Genomic_DNA"/>
</dbReference>
<dbReference type="Gene3D" id="3.10.50.10">
    <property type="match status" value="1"/>
</dbReference>
<gene>
    <name evidence="5" type="ORF">SAMN02745168_1400</name>
</gene>
<evidence type="ECO:0000313" key="5">
    <source>
        <dbReference type="EMBL" id="SMC54551.1"/>
    </source>
</evidence>
<evidence type="ECO:0000259" key="4">
    <source>
        <dbReference type="PROSITE" id="PS51910"/>
    </source>
</evidence>
<dbReference type="InterPro" id="IPR011583">
    <property type="entry name" value="Chitinase_II/V-like_cat"/>
</dbReference>
<dbReference type="Pfam" id="PF00704">
    <property type="entry name" value="Glyco_hydro_18"/>
    <property type="match status" value="1"/>
</dbReference>
<dbReference type="PROSITE" id="PS51910">
    <property type="entry name" value="GH18_2"/>
    <property type="match status" value="1"/>
</dbReference>
<feature type="domain" description="SLH" evidence="3">
    <location>
        <begin position="26"/>
        <end position="150"/>
    </location>
</feature>
<feature type="domain" description="GH18" evidence="4">
    <location>
        <begin position="202"/>
        <end position="560"/>
    </location>
</feature>
<dbReference type="GO" id="GO:0005975">
    <property type="term" value="P:carbohydrate metabolic process"/>
    <property type="evidence" value="ECO:0007669"/>
    <property type="project" value="InterPro"/>
</dbReference>
<dbReference type="PROSITE" id="PS51272">
    <property type="entry name" value="SLH"/>
    <property type="match status" value="1"/>
</dbReference>
<dbReference type="STRING" id="1122930.SAMN02745168_1400"/>
<dbReference type="Pfam" id="PF00395">
    <property type="entry name" value="SLH"/>
    <property type="match status" value="3"/>
</dbReference>
<keyword evidence="2" id="KW-0732">Signal</keyword>
<feature type="signal peptide" evidence="2">
    <location>
        <begin position="1"/>
        <end position="25"/>
    </location>
</feature>
<dbReference type="Proteomes" id="UP000192790">
    <property type="component" value="Unassembled WGS sequence"/>
</dbReference>
<dbReference type="PANTHER" id="PTHR46066">
    <property type="entry name" value="CHITINASE DOMAIN-CONTAINING PROTEIN 1 FAMILY MEMBER"/>
    <property type="match status" value="1"/>
</dbReference>
<accession>A0A1W2A292</accession>
<dbReference type="GO" id="GO:0008061">
    <property type="term" value="F:chitin binding"/>
    <property type="evidence" value="ECO:0007669"/>
    <property type="project" value="InterPro"/>
</dbReference>